<feature type="compositionally biased region" description="Basic and acidic residues" evidence="2">
    <location>
        <begin position="62"/>
        <end position="71"/>
    </location>
</feature>
<feature type="region of interest" description="Disordered" evidence="2">
    <location>
        <begin position="55"/>
        <end position="76"/>
    </location>
</feature>
<feature type="coiled-coil region" evidence="1">
    <location>
        <begin position="106"/>
        <end position="133"/>
    </location>
</feature>
<reference evidence="3" key="1">
    <citation type="submission" date="2018-10" db="EMBL/GenBank/DDBJ databases">
        <title>Schaedlerella arabinophila gen. nov. sp. nov., isolated from the mouse intestinal tract and comparative analysis with the genome of the closely related altered Schaedler flora strain ASF502.</title>
        <authorList>
            <person name="Miyake S."/>
            <person name="Soh M."/>
            <person name="Seedorf H."/>
        </authorList>
    </citation>
    <scope>NUCLEOTIDE SEQUENCE [LARGE SCALE GENOMIC DNA]</scope>
    <source>
        <strain evidence="3">DSM 106076</strain>
    </source>
</reference>
<name>A0A426DFU4_9FIRM</name>
<keyword evidence="1" id="KW-0175">Coiled coil</keyword>
<evidence type="ECO:0000256" key="1">
    <source>
        <dbReference type="SAM" id="Coils"/>
    </source>
</evidence>
<evidence type="ECO:0000256" key="2">
    <source>
        <dbReference type="SAM" id="MobiDB-lite"/>
    </source>
</evidence>
<dbReference type="Proteomes" id="UP000274920">
    <property type="component" value="Unassembled WGS sequence"/>
</dbReference>
<dbReference type="AlphaFoldDB" id="A0A426DFU4"/>
<dbReference type="RefSeq" id="WP_125127308.1">
    <property type="nucleotide sequence ID" value="NZ_RHJS01000002.1"/>
</dbReference>
<keyword evidence="4" id="KW-1185">Reference proteome</keyword>
<protein>
    <submittedName>
        <fullName evidence="3">Uncharacterized protein</fullName>
    </submittedName>
</protein>
<dbReference type="EMBL" id="RHJS01000002">
    <property type="protein sequence ID" value="RRK31679.1"/>
    <property type="molecule type" value="Genomic_DNA"/>
</dbReference>
<accession>A0A426DFU4</accession>
<evidence type="ECO:0000313" key="3">
    <source>
        <dbReference type="EMBL" id="RRK31679.1"/>
    </source>
</evidence>
<organism evidence="3 4">
    <name type="scientific">Schaedlerella arabinosiphila</name>
    <dbReference type="NCBI Taxonomy" id="2044587"/>
    <lineage>
        <taxon>Bacteria</taxon>
        <taxon>Bacillati</taxon>
        <taxon>Bacillota</taxon>
        <taxon>Clostridia</taxon>
        <taxon>Lachnospirales</taxon>
        <taxon>Lachnospiraceae</taxon>
        <taxon>Schaedlerella</taxon>
    </lineage>
</organism>
<sequence length="232" mass="26317">MKATDILWDVDNEEELELLPKEVDIPVELTDEEEISDYLSELTGYCHCGFSLSTDSPPGKNKANDGEKESKASQFRSVAQTRVNKIIKMVRLLGNCSNPAVYAFTGEQVQQIFATLRDELDKAQKRYTQSYEERFSLSEEQSAALTELPTIVLPLPDGSRLRAVAYGGDSFPAINIYWDTDLHNFDGPICFAEYNPERSPCHEVCIGAYHSDKDDTIYYRPYMAERDSNEED</sequence>
<comment type="caution">
    <text evidence="3">The sequence shown here is derived from an EMBL/GenBank/DDBJ whole genome shotgun (WGS) entry which is preliminary data.</text>
</comment>
<evidence type="ECO:0000313" key="4">
    <source>
        <dbReference type="Proteomes" id="UP000274920"/>
    </source>
</evidence>
<proteinExistence type="predicted"/>
<gene>
    <name evidence="3" type="ORF">EBB54_10115</name>
</gene>